<name>A0A1D7U5P1_9HYPH</name>
<dbReference type="InterPro" id="IPR036010">
    <property type="entry name" value="2Fe-2S_ferredoxin-like_sf"/>
</dbReference>
<keyword evidence="2" id="KW-0001">2Fe-2S</keyword>
<dbReference type="KEGG" id="bvv:BHK69_21665"/>
<dbReference type="GO" id="GO:0140647">
    <property type="term" value="P:P450-containing electron transport chain"/>
    <property type="evidence" value="ECO:0007669"/>
    <property type="project" value="InterPro"/>
</dbReference>
<dbReference type="GO" id="GO:0046872">
    <property type="term" value="F:metal ion binding"/>
    <property type="evidence" value="ECO:0007669"/>
    <property type="project" value="UniProtKB-KW"/>
</dbReference>
<keyword evidence="5" id="KW-0411">Iron-sulfur</keyword>
<evidence type="ECO:0000256" key="1">
    <source>
        <dbReference type="ARBA" id="ARBA00010914"/>
    </source>
</evidence>
<reference evidence="8 9" key="1">
    <citation type="journal article" date="2015" name="Antonie Van Leeuwenhoek">
        <title>Bosea vaviloviae sp. nov., a new species of slow-growing rhizobia isolated from nodules of the relict species Vavilovia formosa (Stev.) Fed.</title>
        <authorList>
            <person name="Safronova V.I."/>
            <person name="Kuznetsova I.G."/>
            <person name="Sazanova A.L."/>
            <person name="Kimeklis A.K."/>
            <person name="Belimov A.A."/>
            <person name="Andronov E.E."/>
            <person name="Pinaev A.G."/>
            <person name="Chizhevskaya E.P."/>
            <person name="Pukhaev A.R."/>
            <person name="Popov K.P."/>
            <person name="Willems A."/>
            <person name="Tikhonovich I.A."/>
        </authorList>
    </citation>
    <scope>NUCLEOTIDE SEQUENCE [LARGE SCALE GENOMIC DNA]</scope>
    <source>
        <strain evidence="8 9">Vaf18</strain>
    </source>
</reference>
<evidence type="ECO:0000313" key="8">
    <source>
        <dbReference type="EMBL" id="AOO82701.1"/>
    </source>
</evidence>
<keyword evidence="4" id="KW-0408">Iron</keyword>
<evidence type="ECO:0000256" key="3">
    <source>
        <dbReference type="ARBA" id="ARBA00022723"/>
    </source>
</evidence>
<evidence type="ECO:0000313" key="9">
    <source>
        <dbReference type="Proteomes" id="UP000094969"/>
    </source>
</evidence>
<organism evidence="8 9">
    <name type="scientific">Bosea vaviloviae</name>
    <dbReference type="NCBI Taxonomy" id="1526658"/>
    <lineage>
        <taxon>Bacteria</taxon>
        <taxon>Pseudomonadati</taxon>
        <taxon>Pseudomonadota</taxon>
        <taxon>Alphaproteobacteria</taxon>
        <taxon>Hyphomicrobiales</taxon>
        <taxon>Boseaceae</taxon>
        <taxon>Bosea</taxon>
    </lineage>
</organism>
<dbReference type="CDD" id="cd00207">
    <property type="entry name" value="fer2"/>
    <property type="match status" value="1"/>
</dbReference>
<dbReference type="GO" id="GO:0051537">
    <property type="term" value="F:2 iron, 2 sulfur cluster binding"/>
    <property type="evidence" value="ECO:0007669"/>
    <property type="project" value="UniProtKB-KW"/>
</dbReference>
<protein>
    <submittedName>
        <fullName evidence="8">Ferredoxin</fullName>
    </submittedName>
</protein>
<dbReference type="InterPro" id="IPR001055">
    <property type="entry name" value="Adrenodoxin-like"/>
</dbReference>
<dbReference type="Proteomes" id="UP000094969">
    <property type="component" value="Chromosome"/>
</dbReference>
<dbReference type="OrthoDB" id="9799640at2"/>
<keyword evidence="3" id="KW-0479">Metal-binding</keyword>
<dbReference type="PANTHER" id="PTHR23426:SF65">
    <property type="entry name" value="FERREDOXIN-2, MITOCHONDRIAL"/>
    <property type="match status" value="1"/>
</dbReference>
<gene>
    <name evidence="8" type="ORF">BHK69_21665</name>
</gene>
<dbReference type="STRING" id="1526658.BHK69_21665"/>
<dbReference type="RefSeq" id="WP_069691907.1">
    <property type="nucleotide sequence ID" value="NZ_CP017147.1"/>
</dbReference>
<proteinExistence type="inferred from homology"/>
<dbReference type="InterPro" id="IPR018298">
    <property type="entry name" value="Adrenodoxin_Fe-S_BS"/>
</dbReference>
<evidence type="ECO:0000256" key="6">
    <source>
        <dbReference type="ARBA" id="ARBA00034078"/>
    </source>
</evidence>
<dbReference type="InterPro" id="IPR001041">
    <property type="entry name" value="2Fe-2S_ferredoxin-type"/>
</dbReference>
<dbReference type="GO" id="GO:0009055">
    <property type="term" value="F:electron transfer activity"/>
    <property type="evidence" value="ECO:0007669"/>
    <property type="project" value="TreeGrafter"/>
</dbReference>
<evidence type="ECO:0000259" key="7">
    <source>
        <dbReference type="PROSITE" id="PS51085"/>
    </source>
</evidence>
<dbReference type="SUPFAM" id="SSF54292">
    <property type="entry name" value="2Fe-2S ferredoxin-like"/>
    <property type="match status" value="1"/>
</dbReference>
<evidence type="ECO:0000256" key="4">
    <source>
        <dbReference type="ARBA" id="ARBA00023004"/>
    </source>
</evidence>
<feature type="domain" description="2Fe-2S ferredoxin-type" evidence="7">
    <location>
        <begin position="1"/>
        <end position="103"/>
    </location>
</feature>
<dbReference type="PROSITE" id="PS00814">
    <property type="entry name" value="ADX"/>
    <property type="match status" value="1"/>
</dbReference>
<evidence type="ECO:0000256" key="2">
    <source>
        <dbReference type="ARBA" id="ARBA00022714"/>
    </source>
</evidence>
<accession>A0A1D7U5P1</accession>
<evidence type="ECO:0000256" key="5">
    <source>
        <dbReference type="ARBA" id="ARBA00023014"/>
    </source>
</evidence>
<dbReference type="InterPro" id="IPR012675">
    <property type="entry name" value="Beta-grasp_dom_sf"/>
</dbReference>
<dbReference type="PROSITE" id="PS51085">
    <property type="entry name" value="2FE2S_FER_2"/>
    <property type="match status" value="1"/>
</dbReference>
<sequence>MHVRVTDREGEQRELEALEGWRLMEIIRDWGLPIKAECGGACACATCHVYVAADWVDKLHPPREEELERLDEAFDVRPNSRLACQILFSPELDGLTVVLAPELD</sequence>
<dbReference type="Pfam" id="PF00111">
    <property type="entry name" value="Fer2"/>
    <property type="match status" value="1"/>
</dbReference>
<dbReference type="Gene3D" id="3.10.20.30">
    <property type="match status" value="1"/>
</dbReference>
<keyword evidence="9" id="KW-1185">Reference proteome</keyword>
<dbReference type="PANTHER" id="PTHR23426">
    <property type="entry name" value="FERREDOXIN/ADRENODOXIN"/>
    <property type="match status" value="1"/>
</dbReference>
<dbReference type="EMBL" id="CP017147">
    <property type="protein sequence ID" value="AOO82701.1"/>
    <property type="molecule type" value="Genomic_DNA"/>
</dbReference>
<comment type="similarity">
    <text evidence="1">Belongs to the adrenodoxin/putidaredoxin family.</text>
</comment>
<dbReference type="AlphaFoldDB" id="A0A1D7U5P1"/>
<comment type="cofactor">
    <cofactor evidence="6">
        <name>[2Fe-2S] cluster</name>
        <dbReference type="ChEBI" id="CHEBI:190135"/>
    </cofactor>
</comment>
<dbReference type="PRINTS" id="PR00355">
    <property type="entry name" value="ADRENODOXIN"/>
</dbReference>